<gene>
    <name evidence="1" type="ORF">NCTC10797_04619</name>
</gene>
<proteinExistence type="predicted"/>
<name>A0A4U8W491_9NOCA</name>
<dbReference type="RefSeq" id="WP_130918559.1">
    <property type="nucleotide sequence ID" value="NZ_LR215973.1"/>
</dbReference>
<accession>A0A4U8W491</accession>
<evidence type="ECO:0000313" key="1">
    <source>
        <dbReference type="EMBL" id="VFB00812.1"/>
    </source>
</evidence>
<protein>
    <submittedName>
        <fullName evidence="1">Uncharacterized protein</fullName>
    </submittedName>
</protein>
<reference evidence="1 2" key="1">
    <citation type="submission" date="2019-02" db="EMBL/GenBank/DDBJ databases">
        <authorList>
            <consortium name="Pathogen Informatics"/>
        </authorList>
    </citation>
    <scope>NUCLEOTIDE SEQUENCE [LARGE SCALE GENOMIC DNA]</scope>
    <source>
        <strain evidence="1 2">3012STDY6756504</strain>
    </source>
</reference>
<dbReference type="EMBL" id="LR215973">
    <property type="protein sequence ID" value="VFB00812.1"/>
    <property type="molecule type" value="Genomic_DNA"/>
</dbReference>
<dbReference type="AlphaFoldDB" id="A0A4U8W491"/>
<dbReference type="Proteomes" id="UP000290439">
    <property type="component" value="Chromosome"/>
</dbReference>
<sequence length="71" mass="7438">MRATNCPSCAAALDHCHDTLVLHAGRIAECTDADCFDFDHARHTFIVECTDLAGGCSCGSPLSALTRTLAG</sequence>
<organism evidence="1 2">
    <name type="scientific">Nocardia cyriacigeorgica</name>
    <dbReference type="NCBI Taxonomy" id="135487"/>
    <lineage>
        <taxon>Bacteria</taxon>
        <taxon>Bacillati</taxon>
        <taxon>Actinomycetota</taxon>
        <taxon>Actinomycetes</taxon>
        <taxon>Mycobacteriales</taxon>
        <taxon>Nocardiaceae</taxon>
        <taxon>Nocardia</taxon>
    </lineage>
</organism>
<evidence type="ECO:0000313" key="2">
    <source>
        <dbReference type="Proteomes" id="UP000290439"/>
    </source>
</evidence>